<protein>
    <recommendedName>
        <fullName evidence="10">ethanolamine-phosphate cytidylyltransferase</fullName>
        <ecNumber evidence="10">2.7.7.14</ecNumber>
    </recommendedName>
    <alternativeName>
        <fullName evidence="11">CTP:phosphoethanolamine cytidylyltransferase</fullName>
    </alternativeName>
</protein>
<evidence type="ECO:0000256" key="2">
    <source>
        <dbReference type="ARBA" id="ARBA00010101"/>
    </source>
</evidence>
<comment type="pathway">
    <text evidence="1">Lipid metabolism.</text>
</comment>
<dbReference type="InterPro" id="IPR044608">
    <property type="entry name" value="Ect1/PCYT2"/>
</dbReference>
<evidence type="ECO:0000256" key="5">
    <source>
        <dbReference type="ARBA" id="ARBA00022695"/>
    </source>
</evidence>
<dbReference type="PANTHER" id="PTHR45780">
    <property type="entry name" value="ETHANOLAMINE-PHOSPHATE CYTIDYLYLTRANSFERASE"/>
    <property type="match status" value="1"/>
</dbReference>
<dbReference type="GO" id="GO:0006646">
    <property type="term" value="P:phosphatidylethanolamine biosynthetic process"/>
    <property type="evidence" value="ECO:0007669"/>
    <property type="project" value="UniProtKB-UniPathway"/>
</dbReference>
<evidence type="ECO:0000256" key="11">
    <source>
        <dbReference type="ARBA" id="ARBA00031473"/>
    </source>
</evidence>
<evidence type="ECO:0000256" key="8">
    <source>
        <dbReference type="ARBA" id="ARBA00023264"/>
    </source>
</evidence>
<evidence type="ECO:0000256" key="1">
    <source>
        <dbReference type="ARBA" id="ARBA00005189"/>
    </source>
</evidence>
<dbReference type="AlphaFoldDB" id="A0A4C2E7F3"/>
<evidence type="ECO:0000259" key="12">
    <source>
        <dbReference type="Pfam" id="PF01467"/>
    </source>
</evidence>
<evidence type="ECO:0000256" key="7">
    <source>
        <dbReference type="ARBA" id="ARBA00023209"/>
    </source>
</evidence>
<comment type="pathway">
    <text evidence="9">Phospholipid metabolism; phosphatidylethanolamine biosynthesis; phosphatidylethanolamine from ethanolamine: step 2/3.</text>
</comment>
<name>A0A4C2E7F3_9SACH</name>
<dbReference type="PANTHER" id="PTHR45780:SF2">
    <property type="entry name" value="ETHANOLAMINE-PHOSPHATE CYTIDYLYLTRANSFERASE"/>
    <property type="match status" value="1"/>
</dbReference>
<dbReference type="Proteomes" id="UP000301737">
    <property type="component" value="Unassembled WGS sequence"/>
</dbReference>
<reference evidence="13 14" key="1">
    <citation type="submission" date="2019-01" db="EMBL/GenBank/DDBJ databases">
        <title>Draft Genome Sequencing of Zygosaccharomyces mellis Ca-7.</title>
        <authorList>
            <person name="Shiwa Y."/>
            <person name="Kanesaki Y."/>
            <person name="Ishige T."/>
            <person name="Mura K."/>
            <person name="Hori T."/>
            <person name="Tamura T."/>
        </authorList>
    </citation>
    <scope>NUCLEOTIDE SEQUENCE [LARGE SCALE GENOMIC DNA]</scope>
    <source>
        <strain evidence="13 14">Ca-7</strain>
    </source>
</reference>
<keyword evidence="4" id="KW-0808">Transferase</keyword>
<sequence>MTVADPNRVWIDGCFDFSHHGHAGAILQARKTIGDPQQGWLICGVHNDEAITLNKGTRPVMNQWERYEHTRSNRWSSQIVEDAPYVTEPSWLDQYHCQYVVHGDDVTLDANGENCYRVVMEQGRFLTVKRTEGVSTSDIIHRILGKSKPAGRANLPTLNELQMFSTGYNGYEPHCYVFQNDLDNVLVRGGYDHRSCDDRNRFVTGDFDLFHVGHIEQLSKLQNSDRPYRLIVVVQLQEDSIMTLREIVLSVLSCKYVNGVLINPSTSFLEQYSDRLVQLQSTFGGRFGYLNKQTIINRVLEDRLTYIERNKRKGLH</sequence>
<feature type="domain" description="Cytidyltransferase-like" evidence="12">
    <location>
        <begin position="11"/>
        <end position="142"/>
    </location>
</feature>
<accession>A0A4C2E7F3</accession>
<keyword evidence="14" id="KW-1185">Reference proteome</keyword>
<dbReference type="SUPFAM" id="SSF52374">
    <property type="entry name" value="Nucleotidylyl transferase"/>
    <property type="match status" value="2"/>
</dbReference>
<dbReference type="CDD" id="cd02174">
    <property type="entry name" value="CCT"/>
    <property type="match status" value="1"/>
</dbReference>
<keyword evidence="5" id="KW-0548">Nucleotidyltransferase</keyword>
<dbReference type="Gene3D" id="3.40.50.620">
    <property type="entry name" value="HUPs"/>
    <property type="match status" value="2"/>
</dbReference>
<dbReference type="GO" id="GO:0005737">
    <property type="term" value="C:cytoplasm"/>
    <property type="evidence" value="ECO:0007669"/>
    <property type="project" value="TreeGrafter"/>
</dbReference>
<keyword evidence="3" id="KW-0444">Lipid biosynthesis</keyword>
<dbReference type="Pfam" id="PF01467">
    <property type="entry name" value="CTP_transf_like"/>
    <property type="match status" value="1"/>
</dbReference>
<organism evidence="13 14">
    <name type="scientific">Zygosaccharomyces mellis</name>
    <dbReference type="NCBI Taxonomy" id="42258"/>
    <lineage>
        <taxon>Eukaryota</taxon>
        <taxon>Fungi</taxon>
        <taxon>Dikarya</taxon>
        <taxon>Ascomycota</taxon>
        <taxon>Saccharomycotina</taxon>
        <taxon>Saccharomycetes</taxon>
        <taxon>Saccharomycetales</taxon>
        <taxon>Saccharomycetaceae</taxon>
        <taxon>Zygosaccharomyces</taxon>
    </lineage>
</organism>
<dbReference type="GO" id="GO:0004306">
    <property type="term" value="F:ethanolamine-phosphate cytidylyltransferase activity"/>
    <property type="evidence" value="ECO:0007669"/>
    <property type="project" value="UniProtKB-EC"/>
</dbReference>
<dbReference type="InterPro" id="IPR014729">
    <property type="entry name" value="Rossmann-like_a/b/a_fold"/>
</dbReference>
<evidence type="ECO:0000256" key="4">
    <source>
        <dbReference type="ARBA" id="ARBA00022679"/>
    </source>
</evidence>
<evidence type="ECO:0000256" key="3">
    <source>
        <dbReference type="ARBA" id="ARBA00022516"/>
    </source>
</evidence>
<keyword evidence="8" id="KW-1208">Phospholipid metabolism</keyword>
<gene>
    <name evidence="13" type="ORF">ZYGM_003655</name>
</gene>
<dbReference type="EC" id="2.7.7.14" evidence="10"/>
<evidence type="ECO:0000313" key="13">
    <source>
        <dbReference type="EMBL" id="GCE99891.1"/>
    </source>
</evidence>
<evidence type="ECO:0000313" key="14">
    <source>
        <dbReference type="Proteomes" id="UP000301737"/>
    </source>
</evidence>
<keyword evidence="7" id="KW-0594">Phospholipid biosynthesis</keyword>
<comment type="similarity">
    <text evidence="2">Belongs to the cytidylyltransferase family.</text>
</comment>
<dbReference type="EMBL" id="BIMX01000013">
    <property type="protein sequence ID" value="GCE99891.1"/>
    <property type="molecule type" value="Genomic_DNA"/>
</dbReference>
<keyword evidence="6" id="KW-0443">Lipid metabolism</keyword>
<proteinExistence type="inferred from homology"/>
<comment type="caution">
    <text evidence="13">The sequence shown here is derived from an EMBL/GenBank/DDBJ whole genome shotgun (WGS) entry which is preliminary data.</text>
</comment>
<evidence type="ECO:0000256" key="10">
    <source>
        <dbReference type="ARBA" id="ARBA00024221"/>
    </source>
</evidence>
<dbReference type="InterPro" id="IPR004821">
    <property type="entry name" value="Cyt_trans-like"/>
</dbReference>
<dbReference type="OrthoDB" id="40021at2759"/>
<evidence type="ECO:0000256" key="6">
    <source>
        <dbReference type="ARBA" id="ARBA00023098"/>
    </source>
</evidence>
<evidence type="ECO:0000256" key="9">
    <source>
        <dbReference type="ARBA" id="ARBA00024191"/>
    </source>
</evidence>
<dbReference type="UniPathway" id="UPA00558">
    <property type="reaction ID" value="UER00742"/>
</dbReference>
<dbReference type="InterPro" id="IPR041723">
    <property type="entry name" value="CCT"/>
</dbReference>